<proteinExistence type="predicted"/>
<dbReference type="Proteomes" id="UP001056120">
    <property type="component" value="Linkage Group LG18"/>
</dbReference>
<dbReference type="EMBL" id="CM042035">
    <property type="protein sequence ID" value="KAI3756353.1"/>
    <property type="molecule type" value="Genomic_DNA"/>
</dbReference>
<keyword evidence="2" id="KW-1185">Reference proteome</keyword>
<name>A0ACB9EBF5_9ASTR</name>
<evidence type="ECO:0000313" key="2">
    <source>
        <dbReference type="Proteomes" id="UP001056120"/>
    </source>
</evidence>
<accession>A0ACB9EBF5</accession>
<sequence length="209" mass="23289">MDLITHKVDRRQIKPGDHIYTWRTGLIYSHHGIYVGENKVIHFNGPEAANSGSGWNLSLSSLSSLPRKGQYCDDYDYALNRKSSGGVSMCCLNCFLGTGSLYLYVYVYGVSKLKFFFKLTTYQIQTGVMTTASSDPVQDVIARANYLLQHGFGDYHLTKNNCEDFALYCKTSLLVRSGGSGQVLHQTLCDIGVQGVAIKVKVESVRLYK</sequence>
<evidence type="ECO:0000313" key="1">
    <source>
        <dbReference type="EMBL" id="KAI3756353.1"/>
    </source>
</evidence>
<protein>
    <submittedName>
        <fullName evidence="1">Uncharacterized protein</fullName>
    </submittedName>
</protein>
<organism evidence="1 2">
    <name type="scientific">Smallanthus sonchifolius</name>
    <dbReference type="NCBI Taxonomy" id="185202"/>
    <lineage>
        <taxon>Eukaryota</taxon>
        <taxon>Viridiplantae</taxon>
        <taxon>Streptophyta</taxon>
        <taxon>Embryophyta</taxon>
        <taxon>Tracheophyta</taxon>
        <taxon>Spermatophyta</taxon>
        <taxon>Magnoliopsida</taxon>
        <taxon>eudicotyledons</taxon>
        <taxon>Gunneridae</taxon>
        <taxon>Pentapetalae</taxon>
        <taxon>asterids</taxon>
        <taxon>campanulids</taxon>
        <taxon>Asterales</taxon>
        <taxon>Asteraceae</taxon>
        <taxon>Asteroideae</taxon>
        <taxon>Heliantheae alliance</taxon>
        <taxon>Millerieae</taxon>
        <taxon>Smallanthus</taxon>
    </lineage>
</organism>
<reference evidence="2" key="1">
    <citation type="journal article" date="2022" name="Mol. Ecol. Resour.">
        <title>The genomes of chicory, endive, great burdock and yacon provide insights into Asteraceae palaeo-polyploidization history and plant inulin production.</title>
        <authorList>
            <person name="Fan W."/>
            <person name="Wang S."/>
            <person name="Wang H."/>
            <person name="Wang A."/>
            <person name="Jiang F."/>
            <person name="Liu H."/>
            <person name="Zhao H."/>
            <person name="Xu D."/>
            <person name="Zhang Y."/>
        </authorList>
    </citation>
    <scope>NUCLEOTIDE SEQUENCE [LARGE SCALE GENOMIC DNA]</scope>
    <source>
        <strain evidence="2">cv. Yunnan</strain>
    </source>
</reference>
<reference evidence="1 2" key="2">
    <citation type="journal article" date="2022" name="Mol. Ecol. Resour.">
        <title>The genomes of chicory, endive, great burdock and yacon provide insights into Asteraceae paleo-polyploidization history and plant inulin production.</title>
        <authorList>
            <person name="Fan W."/>
            <person name="Wang S."/>
            <person name="Wang H."/>
            <person name="Wang A."/>
            <person name="Jiang F."/>
            <person name="Liu H."/>
            <person name="Zhao H."/>
            <person name="Xu D."/>
            <person name="Zhang Y."/>
        </authorList>
    </citation>
    <scope>NUCLEOTIDE SEQUENCE [LARGE SCALE GENOMIC DNA]</scope>
    <source>
        <strain evidence="2">cv. Yunnan</strain>
        <tissue evidence="1">Leaves</tissue>
    </source>
</reference>
<comment type="caution">
    <text evidence="1">The sequence shown here is derived from an EMBL/GenBank/DDBJ whole genome shotgun (WGS) entry which is preliminary data.</text>
</comment>
<gene>
    <name evidence="1" type="ORF">L1987_56173</name>
</gene>